<dbReference type="EMBL" id="JBDPZC010000001">
    <property type="protein sequence ID" value="MEO3712196.1"/>
    <property type="molecule type" value="Genomic_DNA"/>
</dbReference>
<protein>
    <submittedName>
        <fullName evidence="1">Uncharacterized protein</fullName>
    </submittedName>
</protein>
<sequence length="54" mass="5943">MKAFATLQAMLALKGFSLHELSCGGFLVSRWDRTAHFSDLSGVRQFLQRIGGDA</sequence>
<evidence type="ECO:0000313" key="1">
    <source>
        <dbReference type="EMBL" id="MEO3712196.1"/>
    </source>
</evidence>
<dbReference type="RefSeq" id="WP_347607040.1">
    <property type="nucleotide sequence ID" value="NZ_JBDPZC010000001.1"/>
</dbReference>
<reference evidence="1 2" key="1">
    <citation type="submission" date="2024-05" db="EMBL/GenBank/DDBJ databases">
        <title>Roseateles sp. 2.12 16S ribosomal RNA gene Genome sequencing and assembly.</title>
        <authorList>
            <person name="Woo H."/>
        </authorList>
    </citation>
    <scope>NUCLEOTIDE SEQUENCE [LARGE SCALE GENOMIC DNA]</scope>
    <source>
        <strain evidence="1 2">2.12</strain>
    </source>
</reference>
<dbReference type="Proteomes" id="UP001462640">
    <property type="component" value="Unassembled WGS sequence"/>
</dbReference>
<gene>
    <name evidence="1" type="ORF">ABDJ40_05365</name>
</gene>
<name>A0ABV0GAX4_9BURK</name>
<organism evidence="1 2">
    <name type="scientific">Roseateles flavus</name>
    <dbReference type="NCBI Taxonomy" id="3149041"/>
    <lineage>
        <taxon>Bacteria</taxon>
        <taxon>Pseudomonadati</taxon>
        <taxon>Pseudomonadota</taxon>
        <taxon>Betaproteobacteria</taxon>
        <taxon>Burkholderiales</taxon>
        <taxon>Sphaerotilaceae</taxon>
        <taxon>Roseateles</taxon>
    </lineage>
</organism>
<comment type="caution">
    <text evidence="1">The sequence shown here is derived from an EMBL/GenBank/DDBJ whole genome shotgun (WGS) entry which is preliminary data.</text>
</comment>
<keyword evidence="2" id="KW-1185">Reference proteome</keyword>
<proteinExistence type="predicted"/>
<evidence type="ECO:0000313" key="2">
    <source>
        <dbReference type="Proteomes" id="UP001462640"/>
    </source>
</evidence>
<accession>A0ABV0GAX4</accession>